<dbReference type="InterPro" id="IPR013216">
    <property type="entry name" value="Methyltransf_11"/>
</dbReference>
<dbReference type="Proteomes" id="UP000567067">
    <property type="component" value="Unassembled WGS sequence"/>
</dbReference>
<dbReference type="InterPro" id="IPR029063">
    <property type="entry name" value="SAM-dependent_MTases_sf"/>
</dbReference>
<dbReference type="Gene3D" id="3.40.50.150">
    <property type="entry name" value="Vaccinia Virus protein VP39"/>
    <property type="match status" value="1"/>
</dbReference>
<dbReference type="SUPFAM" id="SSF53335">
    <property type="entry name" value="S-adenosyl-L-methionine-dependent methyltransferases"/>
    <property type="match status" value="1"/>
</dbReference>
<dbReference type="PANTHER" id="PTHR43861">
    <property type="entry name" value="TRANS-ACONITATE 2-METHYLTRANSFERASE-RELATED"/>
    <property type="match status" value="1"/>
</dbReference>
<keyword evidence="2" id="KW-0489">Methyltransferase</keyword>
<accession>A0A7W3XS57</accession>
<name>A0A7W3XS57_9BACL</name>
<protein>
    <submittedName>
        <fullName evidence="2">SAM-dependent methyltransferase</fullName>
    </submittedName>
</protein>
<dbReference type="EMBL" id="JACJIP010000016">
    <property type="protein sequence ID" value="MBA9086238.1"/>
    <property type="molecule type" value="Genomic_DNA"/>
</dbReference>
<dbReference type="CDD" id="cd02440">
    <property type="entry name" value="AdoMet_MTases"/>
    <property type="match status" value="1"/>
</dbReference>
<dbReference type="RefSeq" id="WP_182536241.1">
    <property type="nucleotide sequence ID" value="NZ_JACJIP010000016.1"/>
</dbReference>
<proteinExistence type="predicted"/>
<dbReference type="AlphaFoldDB" id="A0A7W3XS57"/>
<comment type="caution">
    <text evidence="2">The sequence shown here is derived from an EMBL/GenBank/DDBJ whole genome shotgun (WGS) entry which is preliminary data.</text>
</comment>
<dbReference type="GO" id="GO:0032259">
    <property type="term" value="P:methylation"/>
    <property type="evidence" value="ECO:0007669"/>
    <property type="project" value="UniProtKB-KW"/>
</dbReference>
<evidence type="ECO:0000259" key="1">
    <source>
        <dbReference type="Pfam" id="PF08241"/>
    </source>
</evidence>
<keyword evidence="3" id="KW-1185">Reference proteome</keyword>
<feature type="domain" description="Methyltransferase type 11" evidence="1">
    <location>
        <begin position="46"/>
        <end position="135"/>
    </location>
</feature>
<sequence length="254" mass="29029">MKTIEAFSKSINQYMNYTQMPWGRLFYLTAWHQIDKFFIQQLQSILDIGCGFGITSNEFALRGNSVTGIEPTTNMIEIARQNGQPVHFISDSYENVANNIGSYDWIFCHNILEYVDEPKQFIRLISDCQNENGFLSLIAHNPTAKVMKKAIINKDPGSALASIGNEKEYSGIIQTDITTYTYNQLSSWLCESGYDIVGHFGIHNIYGYISDNDIKQNEEWHAETIKLEFELGHQSPYRDIAIFTHIIAKKISCI</sequence>
<organism evidence="2 3">
    <name type="scientific">Fontibacillus solani</name>
    <dbReference type="NCBI Taxonomy" id="1572857"/>
    <lineage>
        <taxon>Bacteria</taxon>
        <taxon>Bacillati</taxon>
        <taxon>Bacillota</taxon>
        <taxon>Bacilli</taxon>
        <taxon>Bacillales</taxon>
        <taxon>Paenibacillaceae</taxon>
        <taxon>Fontibacillus</taxon>
    </lineage>
</organism>
<evidence type="ECO:0000313" key="3">
    <source>
        <dbReference type="Proteomes" id="UP000567067"/>
    </source>
</evidence>
<keyword evidence="2" id="KW-0808">Transferase</keyword>
<reference evidence="2 3" key="1">
    <citation type="submission" date="2020-08" db="EMBL/GenBank/DDBJ databases">
        <title>Genomic Encyclopedia of Type Strains, Phase III (KMG-III): the genomes of soil and plant-associated and newly described type strains.</title>
        <authorList>
            <person name="Whitman W."/>
        </authorList>
    </citation>
    <scope>NUCLEOTIDE SEQUENCE [LARGE SCALE GENOMIC DNA]</scope>
    <source>
        <strain evidence="2 3">CECT 8693</strain>
    </source>
</reference>
<dbReference type="GO" id="GO:0008757">
    <property type="term" value="F:S-adenosylmethionine-dependent methyltransferase activity"/>
    <property type="evidence" value="ECO:0007669"/>
    <property type="project" value="InterPro"/>
</dbReference>
<evidence type="ECO:0000313" key="2">
    <source>
        <dbReference type="EMBL" id="MBA9086238.1"/>
    </source>
</evidence>
<dbReference type="Pfam" id="PF08241">
    <property type="entry name" value="Methyltransf_11"/>
    <property type="match status" value="1"/>
</dbReference>
<gene>
    <name evidence="2" type="ORF">FHR92_002711</name>
</gene>